<evidence type="ECO:0000259" key="3">
    <source>
        <dbReference type="Pfam" id="PF10079"/>
    </source>
</evidence>
<evidence type="ECO:0000313" key="5">
    <source>
        <dbReference type="EMBL" id="WOC52477.1"/>
    </source>
</evidence>
<dbReference type="Pfam" id="PF10079">
    <property type="entry name" value="Rossmann-like_BshC"/>
    <property type="match status" value="1"/>
</dbReference>
<evidence type="ECO:0000256" key="2">
    <source>
        <dbReference type="HAMAP-Rule" id="MF_01867"/>
    </source>
</evidence>
<organism evidence="5 6">
    <name type="scientific">Bergeyella porcorum</name>
    <dbReference type="NCBI Taxonomy" id="1735111"/>
    <lineage>
        <taxon>Bacteria</taxon>
        <taxon>Pseudomonadati</taxon>
        <taxon>Bacteroidota</taxon>
        <taxon>Flavobacteriia</taxon>
        <taxon>Flavobacteriales</taxon>
        <taxon>Weeksellaceae</taxon>
        <taxon>Bergeyella</taxon>
    </lineage>
</organism>
<evidence type="ECO:0000256" key="1">
    <source>
        <dbReference type="ARBA" id="ARBA00022598"/>
    </source>
</evidence>
<reference evidence="5" key="1">
    <citation type="submission" date="2023-10" db="EMBL/GenBank/DDBJ databases">
        <title>Characterization and whole genome sequencing of a novel strain of Bergeyella porcorum QD2021 isolated from pig.</title>
        <authorList>
            <person name="Liu G."/>
            <person name="Chen C."/>
            <person name="Han X."/>
        </authorList>
    </citation>
    <scope>NUCLEOTIDE SEQUENCE</scope>
    <source>
        <strain evidence="5">QD2021</strain>
    </source>
</reference>
<dbReference type="Proteomes" id="UP001432059">
    <property type="component" value="Chromosome"/>
</dbReference>
<evidence type="ECO:0000313" key="6">
    <source>
        <dbReference type="Proteomes" id="UP001432059"/>
    </source>
</evidence>
<dbReference type="EC" id="6.-.-.-" evidence="2"/>
<dbReference type="GO" id="GO:0016874">
    <property type="term" value="F:ligase activity"/>
    <property type="evidence" value="ECO:0007669"/>
    <property type="project" value="UniProtKB-UniRule"/>
</dbReference>
<keyword evidence="2" id="KW-0175">Coiled coil</keyword>
<dbReference type="NCBIfam" id="TIGR03998">
    <property type="entry name" value="thiol_BshC"/>
    <property type="match status" value="1"/>
</dbReference>
<dbReference type="InterPro" id="IPR055398">
    <property type="entry name" value="Rossmann-like_BshC"/>
</dbReference>
<protein>
    <recommendedName>
        <fullName evidence="2">Putative cysteine ligase BshC</fullName>
        <ecNumber evidence="2">6.-.-.-</ecNumber>
    </recommendedName>
</protein>
<dbReference type="PIRSF" id="PIRSF012535">
    <property type="entry name" value="UCP012535"/>
    <property type="match status" value="1"/>
</dbReference>
<feature type="domain" description="Bacillithiol biosynthesis BshC N-terminal Rossmann-like" evidence="3">
    <location>
        <begin position="6"/>
        <end position="368"/>
    </location>
</feature>
<feature type="coiled-coil region" evidence="2">
    <location>
        <begin position="413"/>
        <end position="481"/>
    </location>
</feature>
<dbReference type="KEGG" id="bpor:BPO_1830"/>
<keyword evidence="6" id="KW-1185">Reference proteome</keyword>
<keyword evidence="1 2" id="KW-0436">Ligase</keyword>
<comment type="similarity">
    <text evidence="2">Belongs to the BshC family.</text>
</comment>
<dbReference type="InterPro" id="IPR011199">
    <property type="entry name" value="Bacillithiol_biosynth_BshC"/>
</dbReference>
<gene>
    <name evidence="2 5" type="primary">bshC</name>
    <name evidence="5" type="ORF">BPO_1830</name>
</gene>
<dbReference type="AlphaFoldDB" id="A0AAU0F533"/>
<name>A0AAU0F533_9FLAO</name>
<dbReference type="HAMAP" id="MF_01867">
    <property type="entry name" value="BshC"/>
    <property type="match status" value="1"/>
</dbReference>
<feature type="domain" description="Bacillithiol biosynthesis BshC C-terminal coiled-coil" evidence="4">
    <location>
        <begin position="371"/>
        <end position="523"/>
    </location>
</feature>
<accession>A0AAU0F533</accession>
<proteinExistence type="inferred from homology"/>
<sequence>MNTSISFQNIDSIPQMIKDFLNQTLEGMELYIFNLKNIENHIVVKQKTFALEQRQVLCQVLERQMKGINISELQNENLIKLAKENTFTITTGHQLNLFTGPVFFIYKILQTIKTTVFLKEKFPQYHFVPIFWMATEDHDFEEIHHFKTPNRYYEMRGQAGGAVGRIPVEEQTFITQFEEAFKDTIYGTELLRWMKDAYQKGKTLAEATRLLVNYLFSEYGLLILDGDDRDLKQRMIPIFKEELLHQSLFKTTQPQIEILQNRYGKVQVNPRDINLFYLSETRNRIEYDAGRYKTVEASFQWTEEALVQELEAYPERFSPNALMRPVYQEWVLPNLAYIGGNAEMMYWIELKDYFKYLNLAFPILIPRNSMLFLNEKTFRKMEKLGFSVEDFFRNFAKVIEERLLSNSDISLLLADKEQELKQIFTEIQTASEQTDVTFRNLVKAEEVRQLKAFQRMKKRLLRAEKRKHQEEIERIEHLFNEIHPGKNWQERVYNFSTFYADYGKGWLQSCYNAIDVEKSELNIQKL</sequence>
<evidence type="ECO:0000259" key="4">
    <source>
        <dbReference type="Pfam" id="PF24850"/>
    </source>
</evidence>
<dbReference type="Pfam" id="PF24850">
    <property type="entry name" value="CC_BshC"/>
    <property type="match status" value="1"/>
</dbReference>
<dbReference type="InterPro" id="IPR055399">
    <property type="entry name" value="CC_BshC"/>
</dbReference>
<dbReference type="EMBL" id="CP136426">
    <property type="protein sequence ID" value="WOC52477.1"/>
    <property type="molecule type" value="Genomic_DNA"/>
</dbReference>